<feature type="non-terminal residue" evidence="7">
    <location>
        <position position="320"/>
    </location>
</feature>
<keyword evidence="2 4" id="KW-0863">Zinc-finger</keyword>
<evidence type="ECO:0000313" key="8">
    <source>
        <dbReference type="EMBL" id="CAF4325727.1"/>
    </source>
</evidence>
<dbReference type="Pfam" id="PF00097">
    <property type="entry name" value="zf-C3HC4"/>
    <property type="match status" value="1"/>
</dbReference>
<comment type="caution">
    <text evidence="7">The sequence shown here is derived from an EMBL/GenBank/DDBJ whole genome shotgun (WGS) entry which is preliminary data.</text>
</comment>
<evidence type="ECO:0000256" key="1">
    <source>
        <dbReference type="ARBA" id="ARBA00022723"/>
    </source>
</evidence>
<name>A0A815PT41_9BILA</name>
<keyword evidence="9" id="KW-1185">Reference proteome</keyword>
<feature type="coiled-coil region" evidence="5">
    <location>
        <begin position="281"/>
        <end position="315"/>
    </location>
</feature>
<dbReference type="InterPro" id="IPR013083">
    <property type="entry name" value="Znf_RING/FYVE/PHD"/>
</dbReference>
<evidence type="ECO:0000256" key="2">
    <source>
        <dbReference type="ARBA" id="ARBA00022771"/>
    </source>
</evidence>
<dbReference type="Proteomes" id="UP000663829">
    <property type="component" value="Unassembled WGS sequence"/>
</dbReference>
<sequence length="320" mass="37629">MTMAFSNDYILDSERIVDVKQHEDYLFCPICRNPLWKPVSCKTCEKSFCKRCIDEWLRSQNAVQKRCPSSNCLYIEKRCSPLLNSLLSRVLARCQYSNFGCQQIVLYDSLVKHEDECEYRAGKCRGCKKELLEKDVKLHEQNCEQILIHCELCHCNIKQSTLKLHFIECSKKQLKLVKNDLTRELKKNETELRQTITSMDNDNRTTLKKFESDMKVLENTISWTHSTLLARLDTVGNQLELLHESNTFSLQEIDNINSSIKALEEQIKWNKATFATLEYKYNQQEQAKNDIQSKLLEMQERIDMLQNQQKQSKAIHESLR</sequence>
<protein>
    <recommendedName>
        <fullName evidence="6">RING-type domain-containing protein</fullName>
    </recommendedName>
</protein>
<keyword evidence="3" id="KW-0862">Zinc</keyword>
<dbReference type="PROSITE" id="PS50089">
    <property type="entry name" value="ZF_RING_2"/>
    <property type="match status" value="1"/>
</dbReference>
<evidence type="ECO:0000259" key="6">
    <source>
        <dbReference type="PROSITE" id="PS50089"/>
    </source>
</evidence>
<dbReference type="PANTHER" id="PTHR10131">
    <property type="entry name" value="TNF RECEPTOR ASSOCIATED FACTOR"/>
    <property type="match status" value="1"/>
</dbReference>
<dbReference type="SUPFAM" id="SSF49599">
    <property type="entry name" value="TRAF domain-like"/>
    <property type="match status" value="1"/>
</dbReference>
<evidence type="ECO:0000313" key="9">
    <source>
        <dbReference type="Proteomes" id="UP000663829"/>
    </source>
</evidence>
<feature type="domain" description="RING-type" evidence="6">
    <location>
        <begin position="28"/>
        <end position="68"/>
    </location>
</feature>
<dbReference type="InterPro" id="IPR018957">
    <property type="entry name" value="Znf_C3HC4_RING-type"/>
</dbReference>
<evidence type="ECO:0000256" key="5">
    <source>
        <dbReference type="SAM" id="Coils"/>
    </source>
</evidence>
<organism evidence="7 9">
    <name type="scientific">Didymodactylos carnosus</name>
    <dbReference type="NCBI Taxonomy" id="1234261"/>
    <lineage>
        <taxon>Eukaryota</taxon>
        <taxon>Metazoa</taxon>
        <taxon>Spiralia</taxon>
        <taxon>Gnathifera</taxon>
        <taxon>Rotifera</taxon>
        <taxon>Eurotatoria</taxon>
        <taxon>Bdelloidea</taxon>
        <taxon>Philodinida</taxon>
        <taxon>Philodinidae</taxon>
        <taxon>Didymodactylos</taxon>
    </lineage>
</organism>
<dbReference type="OrthoDB" id="9049620at2759"/>
<dbReference type="InterPro" id="IPR001841">
    <property type="entry name" value="Znf_RING"/>
</dbReference>
<evidence type="ECO:0000313" key="7">
    <source>
        <dbReference type="EMBL" id="CAF1452952.1"/>
    </source>
</evidence>
<dbReference type="Proteomes" id="UP000681722">
    <property type="component" value="Unassembled WGS sequence"/>
</dbReference>
<dbReference type="PANTHER" id="PTHR10131:SF94">
    <property type="entry name" value="TNF RECEPTOR-ASSOCIATED FACTOR 4"/>
    <property type="match status" value="1"/>
</dbReference>
<evidence type="ECO:0000256" key="4">
    <source>
        <dbReference type="PROSITE-ProRule" id="PRU00175"/>
    </source>
</evidence>
<keyword evidence="1" id="KW-0479">Metal-binding</keyword>
<dbReference type="SUPFAM" id="SSF57850">
    <property type="entry name" value="RING/U-box"/>
    <property type="match status" value="1"/>
</dbReference>
<accession>A0A815PT41</accession>
<keyword evidence="5" id="KW-0175">Coiled coil</keyword>
<evidence type="ECO:0000256" key="3">
    <source>
        <dbReference type="ARBA" id="ARBA00022833"/>
    </source>
</evidence>
<gene>
    <name evidence="7" type="ORF">GPM918_LOCUS34797</name>
    <name evidence="8" type="ORF">SRO942_LOCUS35509</name>
</gene>
<reference evidence="7" key="1">
    <citation type="submission" date="2021-02" db="EMBL/GenBank/DDBJ databases">
        <authorList>
            <person name="Nowell W R."/>
        </authorList>
    </citation>
    <scope>NUCLEOTIDE SEQUENCE</scope>
</reference>
<dbReference type="GO" id="GO:0008270">
    <property type="term" value="F:zinc ion binding"/>
    <property type="evidence" value="ECO:0007669"/>
    <property type="project" value="UniProtKB-KW"/>
</dbReference>
<dbReference type="Gene3D" id="3.30.40.10">
    <property type="entry name" value="Zinc/RING finger domain, C3HC4 (zinc finger)"/>
    <property type="match status" value="2"/>
</dbReference>
<proteinExistence type="predicted"/>
<dbReference type="EMBL" id="CAJOBC010085034">
    <property type="protein sequence ID" value="CAF4325727.1"/>
    <property type="molecule type" value="Genomic_DNA"/>
</dbReference>
<dbReference type="EMBL" id="CAJNOQ010019581">
    <property type="protein sequence ID" value="CAF1452952.1"/>
    <property type="molecule type" value="Genomic_DNA"/>
</dbReference>
<dbReference type="AlphaFoldDB" id="A0A815PT41"/>